<feature type="non-terminal residue" evidence="2">
    <location>
        <position position="1"/>
    </location>
</feature>
<organism evidence="2">
    <name type="scientific">Arion vulgaris</name>
    <dbReference type="NCBI Taxonomy" id="1028688"/>
    <lineage>
        <taxon>Eukaryota</taxon>
        <taxon>Metazoa</taxon>
        <taxon>Spiralia</taxon>
        <taxon>Lophotrochozoa</taxon>
        <taxon>Mollusca</taxon>
        <taxon>Gastropoda</taxon>
        <taxon>Heterobranchia</taxon>
        <taxon>Euthyneura</taxon>
        <taxon>Panpulmonata</taxon>
        <taxon>Eupulmonata</taxon>
        <taxon>Stylommatophora</taxon>
        <taxon>Helicina</taxon>
        <taxon>Arionoidea</taxon>
        <taxon>Arionidae</taxon>
        <taxon>Arion</taxon>
    </lineage>
</organism>
<name>A0A0B6Z3D5_9EUPU</name>
<sequence>HIEEPSEKPYNNRTNLSFQNSQPDLVADKKLHSPSFDNENTKSSISGSSPSFSEKKEDGLMYADLTYDNRPRSRKPMAINDTSSDYSDIQMPQV</sequence>
<protein>
    <submittedName>
        <fullName evidence="2">Uncharacterized protein</fullName>
    </submittedName>
</protein>
<feature type="region of interest" description="Disordered" evidence="1">
    <location>
        <begin position="1"/>
        <end position="94"/>
    </location>
</feature>
<proteinExistence type="predicted"/>
<dbReference type="AlphaFoldDB" id="A0A0B6Z3D5"/>
<feature type="compositionally biased region" description="Polar residues" evidence="1">
    <location>
        <begin position="9"/>
        <end position="23"/>
    </location>
</feature>
<evidence type="ECO:0000256" key="1">
    <source>
        <dbReference type="SAM" id="MobiDB-lite"/>
    </source>
</evidence>
<reference evidence="2" key="1">
    <citation type="submission" date="2014-12" db="EMBL/GenBank/DDBJ databases">
        <title>Insight into the proteome of Arion vulgaris.</title>
        <authorList>
            <person name="Aradska J."/>
            <person name="Bulat T."/>
            <person name="Smidak R."/>
            <person name="Sarate P."/>
            <person name="Gangsoo J."/>
            <person name="Sialana F."/>
            <person name="Bilban M."/>
            <person name="Lubec G."/>
        </authorList>
    </citation>
    <scope>NUCLEOTIDE SEQUENCE</scope>
    <source>
        <tissue evidence="2">Skin</tissue>
    </source>
</reference>
<accession>A0A0B6Z3D5</accession>
<feature type="compositionally biased region" description="Low complexity" evidence="1">
    <location>
        <begin position="43"/>
        <end position="52"/>
    </location>
</feature>
<evidence type="ECO:0000313" key="2">
    <source>
        <dbReference type="EMBL" id="CEK63043.1"/>
    </source>
</evidence>
<gene>
    <name evidence="2" type="primary">ORF46950</name>
</gene>
<dbReference type="EMBL" id="HACG01016178">
    <property type="protein sequence ID" value="CEK63043.1"/>
    <property type="molecule type" value="Transcribed_RNA"/>
</dbReference>
<feature type="compositionally biased region" description="Polar residues" evidence="1">
    <location>
        <begin position="80"/>
        <end position="94"/>
    </location>
</feature>